<dbReference type="OrthoDB" id="5835829at2759"/>
<feature type="compositionally biased region" description="Basic residues" evidence="1">
    <location>
        <begin position="32"/>
        <end position="56"/>
    </location>
</feature>
<reference evidence="2" key="2">
    <citation type="submission" date="2019-07" db="EMBL/GenBank/DDBJ databases">
        <authorList>
            <person name="Seetharam A."/>
            <person name="Woodhouse M."/>
            <person name="Cannon E."/>
        </authorList>
    </citation>
    <scope>NUCLEOTIDE SEQUENCE [LARGE SCALE GENOMIC DNA]</scope>
    <source>
        <strain evidence="2">cv. B73</strain>
    </source>
</reference>
<feature type="compositionally biased region" description="Basic residues" evidence="1">
    <location>
        <begin position="164"/>
        <end position="178"/>
    </location>
</feature>
<feature type="region of interest" description="Disordered" evidence="1">
    <location>
        <begin position="29"/>
        <end position="69"/>
    </location>
</feature>
<reference evidence="3" key="1">
    <citation type="submission" date="2015-12" db="EMBL/GenBank/DDBJ databases">
        <title>Update maize B73 reference genome by single molecule sequencing technologies.</title>
        <authorList>
            <consortium name="Maize Genome Sequencing Project"/>
            <person name="Ware D."/>
        </authorList>
    </citation>
    <scope>NUCLEOTIDE SEQUENCE [LARGE SCALE GENOMIC DNA]</scope>
    <source>
        <strain evidence="3">cv. B73</strain>
    </source>
</reference>
<organism evidence="2 3">
    <name type="scientific">Zea mays</name>
    <name type="common">Maize</name>
    <dbReference type="NCBI Taxonomy" id="4577"/>
    <lineage>
        <taxon>Eukaryota</taxon>
        <taxon>Viridiplantae</taxon>
        <taxon>Streptophyta</taxon>
        <taxon>Embryophyta</taxon>
        <taxon>Tracheophyta</taxon>
        <taxon>Spermatophyta</taxon>
        <taxon>Magnoliopsida</taxon>
        <taxon>Liliopsida</taxon>
        <taxon>Poales</taxon>
        <taxon>Poaceae</taxon>
        <taxon>PACMAD clade</taxon>
        <taxon>Panicoideae</taxon>
        <taxon>Andropogonodae</taxon>
        <taxon>Andropogoneae</taxon>
        <taxon>Tripsacinae</taxon>
        <taxon>Zea</taxon>
    </lineage>
</organism>
<evidence type="ECO:0000313" key="2">
    <source>
        <dbReference type="EnsemblPlants" id="Zm00001eb047200_P003"/>
    </source>
</evidence>
<feature type="region of interest" description="Disordered" evidence="1">
    <location>
        <begin position="126"/>
        <end position="195"/>
    </location>
</feature>
<dbReference type="EnsemblPlants" id="Zm00001eb047200_T003">
    <property type="protein sequence ID" value="Zm00001eb047200_P003"/>
    <property type="gene ID" value="Zm00001eb047200"/>
</dbReference>
<dbReference type="Proteomes" id="UP000007305">
    <property type="component" value="Chromosome 1"/>
</dbReference>
<feature type="region of interest" description="Disordered" evidence="1">
    <location>
        <begin position="1"/>
        <end position="20"/>
    </location>
</feature>
<gene>
    <name evidence="2" type="primary">LOC100383459</name>
</gene>
<keyword evidence="3" id="KW-1185">Reference proteome</keyword>
<protein>
    <submittedName>
        <fullName evidence="2">Uncharacterized protein</fullName>
    </submittedName>
</protein>
<dbReference type="Gramene" id="Zm00001eb047200_T003">
    <property type="protein sequence ID" value="Zm00001eb047200_P003"/>
    <property type="gene ID" value="Zm00001eb047200"/>
</dbReference>
<evidence type="ECO:0000313" key="3">
    <source>
        <dbReference type="Proteomes" id="UP000007305"/>
    </source>
</evidence>
<accession>A0A804LZA8</accession>
<sequence>MQRSSQGHDHLHPGRGVHRAERAHVVPSGYGHHLRRPPHHLQGVRRGPPRRLRPVQHRGGAGAVDHRRAARRQALLRRGPHLPGGLRAQRRGHVHVARVRRLLAVAGRAAARLRALHLLRKLRARDQAGAARDRGRRAGQRRPVPVGHAPGHRQLRRPAPAARGLRRGRGRRGPRPRRPVVLPGGGALPPRRRRL</sequence>
<dbReference type="AlphaFoldDB" id="A0A804LZA8"/>
<name>A0A804LZA8_MAIZE</name>
<reference evidence="2" key="3">
    <citation type="submission" date="2021-05" db="UniProtKB">
        <authorList>
            <consortium name="EnsemblPlants"/>
        </authorList>
    </citation>
    <scope>IDENTIFICATION</scope>
    <source>
        <strain evidence="2">cv. B73</strain>
    </source>
</reference>
<proteinExistence type="predicted"/>
<evidence type="ECO:0000256" key="1">
    <source>
        <dbReference type="SAM" id="MobiDB-lite"/>
    </source>
</evidence>